<dbReference type="AlphaFoldDB" id="A0A1E5C554"/>
<dbReference type="InterPro" id="IPR026956">
    <property type="entry name" value="D-ser_dehydrat-like_dom"/>
</dbReference>
<dbReference type="InterPro" id="IPR029066">
    <property type="entry name" value="PLP-binding_barrel"/>
</dbReference>
<dbReference type="SMART" id="SM01119">
    <property type="entry name" value="D-ser_dehydrat"/>
    <property type="match status" value="1"/>
</dbReference>
<dbReference type="InterPro" id="IPR001608">
    <property type="entry name" value="Ala_racemase_N"/>
</dbReference>
<keyword evidence="2" id="KW-0456">Lyase</keyword>
<dbReference type="Proteomes" id="UP000095039">
    <property type="component" value="Unassembled WGS sequence"/>
</dbReference>
<dbReference type="CDD" id="cd06818">
    <property type="entry name" value="PLPDE_III_cryptic_DSD"/>
    <property type="match status" value="1"/>
</dbReference>
<keyword evidence="5" id="KW-1185">Reference proteome</keyword>
<dbReference type="Pfam" id="PF01168">
    <property type="entry name" value="Ala_racemase_N"/>
    <property type="match status" value="1"/>
</dbReference>
<evidence type="ECO:0000256" key="1">
    <source>
        <dbReference type="ARBA" id="ARBA00005323"/>
    </source>
</evidence>
<dbReference type="RefSeq" id="WP_016958915.1">
    <property type="nucleotide sequence ID" value="NZ_AJWN02000066.1"/>
</dbReference>
<comment type="similarity">
    <text evidence="1">Belongs to the DSD1 family.</text>
</comment>
<reference evidence="4 5" key="1">
    <citation type="journal article" date="2012" name="Science">
        <title>Ecological populations of bacteria act as socially cohesive units of antibiotic production and resistance.</title>
        <authorList>
            <person name="Cordero O.X."/>
            <person name="Wildschutte H."/>
            <person name="Kirkup B."/>
            <person name="Proehl S."/>
            <person name="Ngo L."/>
            <person name="Hussain F."/>
            <person name="Le Roux F."/>
            <person name="Mincer T."/>
            <person name="Polz M.F."/>
        </authorList>
    </citation>
    <scope>NUCLEOTIDE SEQUENCE [LARGE SCALE GENOMIC DNA]</scope>
    <source>
        <strain evidence="4 5">FF-454</strain>
    </source>
</reference>
<dbReference type="InterPro" id="IPR051466">
    <property type="entry name" value="D-amino_acid_metab_enzyme"/>
</dbReference>
<dbReference type="EMBL" id="AJWN02000066">
    <property type="protein sequence ID" value="OEE60342.1"/>
    <property type="molecule type" value="Genomic_DNA"/>
</dbReference>
<proteinExistence type="inferred from homology"/>
<evidence type="ECO:0000313" key="4">
    <source>
        <dbReference type="EMBL" id="OEE60342.1"/>
    </source>
</evidence>
<name>A0A1E5C554_9GAMM</name>
<dbReference type="SUPFAM" id="SSF51419">
    <property type="entry name" value="PLP-binding barrel"/>
    <property type="match status" value="1"/>
</dbReference>
<evidence type="ECO:0000259" key="3">
    <source>
        <dbReference type="SMART" id="SM01119"/>
    </source>
</evidence>
<comment type="caution">
    <text evidence="4">The sequence shown here is derived from an EMBL/GenBank/DDBJ whole genome shotgun (WGS) entry which is preliminary data.</text>
</comment>
<dbReference type="InterPro" id="IPR042208">
    <property type="entry name" value="D-ser_dehydrat-like_sf"/>
</dbReference>
<evidence type="ECO:0000256" key="2">
    <source>
        <dbReference type="ARBA" id="ARBA00023239"/>
    </source>
</evidence>
<dbReference type="Pfam" id="PF14031">
    <property type="entry name" value="D-ser_dehydrat"/>
    <property type="match status" value="1"/>
</dbReference>
<protein>
    <submittedName>
        <fullName evidence="4">Amino acid deaminase</fullName>
    </submittedName>
</protein>
<gene>
    <name evidence="4" type="ORF">A1OK_11835</name>
</gene>
<dbReference type="Gene3D" id="3.20.20.10">
    <property type="entry name" value="Alanine racemase"/>
    <property type="match status" value="1"/>
</dbReference>
<sequence>MSDKEVKFDSYYHPTDSLPFEQGAKGVPLTLKPDSRYSLLSDLPLPAAVVSESALIHNAQWMQNFSDQSGVNLCPHGKTTMSPQLFNMQLEQGAWGISVASPAQAQVAVEAGAKRIIIPNQIVGLANINAVLDLIEHKGVDIYPCVDSQYLVEQWQEAASRRQLTVPLLIELGIAGGRCGCRSHQQVKALAEDIAKATHLRFAGVEFYEGVIHGDHGEDNAEHLVRTFVKGAVALAESLIDLSELDKPIVTGAGSAWYDVVAEEFANTQDLTTIIRPGCYLIHDDGIYQDAQNAVMARSQRDTSTACRIGGDLISALVLYAHVISVPETGKAIIGLGKRDAAFDAGLPRAVRLYRDGEQHPLPSLVSTNIMDQHLFVEFEQAGALKVGDVIAFSTSHPCLTFDKWRYIGVEEETGFVTKWLDTYF</sequence>
<dbReference type="PANTHER" id="PTHR28004:SF8">
    <property type="entry name" value="D-SERINE DEAMINASE"/>
    <property type="match status" value="1"/>
</dbReference>
<evidence type="ECO:0000313" key="5">
    <source>
        <dbReference type="Proteomes" id="UP000095039"/>
    </source>
</evidence>
<accession>A0A1E5C554</accession>
<dbReference type="Gene3D" id="2.40.37.20">
    <property type="entry name" value="D-serine dehydratase-like domain"/>
    <property type="match status" value="1"/>
</dbReference>
<organism evidence="4 5">
    <name type="scientific">Enterovibrio norvegicus FF-454</name>
    <dbReference type="NCBI Taxonomy" id="1185651"/>
    <lineage>
        <taxon>Bacteria</taxon>
        <taxon>Pseudomonadati</taxon>
        <taxon>Pseudomonadota</taxon>
        <taxon>Gammaproteobacteria</taxon>
        <taxon>Vibrionales</taxon>
        <taxon>Vibrionaceae</taxon>
        <taxon>Enterovibrio</taxon>
    </lineage>
</organism>
<feature type="domain" description="D-serine dehydratase-like" evidence="3">
    <location>
        <begin position="316"/>
        <end position="412"/>
    </location>
</feature>
<dbReference type="GO" id="GO:0016829">
    <property type="term" value="F:lyase activity"/>
    <property type="evidence" value="ECO:0007669"/>
    <property type="project" value="UniProtKB-KW"/>
</dbReference>
<dbReference type="PANTHER" id="PTHR28004">
    <property type="entry name" value="ZGC:162816-RELATED"/>
    <property type="match status" value="1"/>
</dbReference>